<evidence type="ECO:0000313" key="3">
    <source>
        <dbReference type="Proteomes" id="UP001333996"/>
    </source>
</evidence>
<dbReference type="Proteomes" id="UP001333996">
    <property type="component" value="Unassembled WGS sequence"/>
</dbReference>
<organism evidence="2 3">
    <name type="scientific">Streptomyces chiangmaiensis</name>
    <dbReference type="NCBI Taxonomy" id="766497"/>
    <lineage>
        <taxon>Bacteria</taxon>
        <taxon>Bacillati</taxon>
        <taxon>Actinomycetota</taxon>
        <taxon>Actinomycetes</taxon>
        <taxon>Kitasatosporales</taxon>
        <taxon>Streptomycetaceae</taxon>
        <taxon>Streptomyces</taxon>
    </lineage>
</organism>
<proteinExistence type="predicted"/>
<dbReference type="PANTHER" id="PTHR33498">
    <property type="entry name" value="TRANSPOSASE FOR INSERTION SEQUENCE ELEMENT IS1557"/>
    <property type="match status" value="1"/>
</dbReference>
<evidence type="ECO:0000313" key="2">
    <source>
        <dbReference type="EMBL" id="MED7827588.1"/>
    </source>
</evidence>
<feature type="domain" description="Transposase IS204/IS1001/IS1096/IS1165 DDE" evidence="1">
    <location>
        <begin position="7"/>
        <end position="73"/>
    </location>
</feature>
<dbReference type="InterPro" id="IPR002560">
    <property type="entry name" value="Transposase_DDE"/>
</dbReference>
<dbReference type="PANTHER" id="PTHR33498:SF1">
    <property type="entry name" value="TRANSPOSASE FOR INSERTION SEQUENCE ELEMENT IS1557"/>
    <property type="match status" value="1"/>
</dbReference>
<protein>
    <submittedName>
        <fullName evidence="2">Transposase</fullName>
    </submittedName>
</protein>
<keyword evidence="3" id="KW-1185">Reference proteome</keyword>
<comment type="caution">
    <text evidence="2">The sequence shown here is derived from an EMBL/GenBank/DDBJ whole genome shotgun (WGS) entry which is preliminary data.</text>
</comment>
<gene>
    <name evidence="2" type="ORF">VXC91_38295</name>
</gene>
<dbReference type="EMBL" id="JAYWVC010000248">
    <property type="protein sequence ID" value="MED7827588.1"/>
    <property type="molecule type" value="Genomic_DNA"/>
</dbReference>
<accession>A0ABU7FUU3</accession>
<reference evidence="2" key="1">
    <citation type="submission" date="2024-01" db="EMBL/GenBank/DDBJ databases">
        <title>First draft genome sequence data of TA4-1, the type strain of Gram-positive actinobacterium Streptomyces chiangmaiensis.</title>
        <authorList>
            <person name="Yasawong M."/>
            <person name="Nantapong N."/>
        </authorList>
    </citation>
    <scope>NUCLEOTIDE SEQUENCE</scope>
    <source>
        <strain evidence="2">TA4-1</strain>
    </source>
</reference>
<dbReference type="Pfam" id="PF01610">
    <property type="entry name" value="DDE_Tnp_ISL3"/>
    <property type="match status" value="1"/>
</dbReference>
<sequence length="83" mass="9249">MNNRQGRDLGQWIERVQADDLPVLHGFVNGLGQDIEAVVAGLSLRYSSGAVEGHNNKMLKRQMFGRADFDLLRRVLLAGRGRS</sequence>
<dbReference type="InterPro" id="IPR047951">
    <property type="entry name" value="Transpos_ISL3"/>
</dbReference>
<evidence type="ECO:0000259" key="1">
    <source>
        <dbReference type="Pfam" id="PF01610"/>
    </source>
</evidence>
<dbReference type="RefSeq" id="WP_329511968.1">
    <property type="nucleotide sequence ID" value="NZ_BAAAYZ010000301.1"/>
</dbReference>
<name>A0ABU7FUU3_9ACTN</name>